<dbReference type="Pfam" id="PF16875">
    <property type="entry name" value="Glyco_hydro_36N"/>
    <property type="match status" value="1"/>
</dbReference>
<protein>
    <recommendedName>
        <fullName evidence="2 5">Alpha-galactosidase</fullName>
        <ecNumber evidence="2 5">3.2.1.22</ecNumber>
    </recommendedName>
</protein>
<feature type="domain" description="Glycosyl hydrolase family 36 C-terminal" evidence="6">
    <location>
        <begin position="620"/>
        <end position="701"/>
    </location>
</feature>
<gene>
    <name evidence="8" type="ORF">OEG84_21980</name>
</gene>
<keyword evidence="3 5" id="KW-0378">Hydrolase</keyword>
<dbReference type="Gene3D" id="2.60.40.1180">
    <property type="entry name" value="Golgi alpha-mannosidase II"/>
    <property type="match status" value="1"/>
</dbReference>
<dbReference type="Gene3D" id="3.20.20.70">
    <property type="entry name" value="Aldolase class I"/>
    <property type="match status" value="1"/>
</dbReference>
<keyword evidence="9" id="KW-1185">Reference proteome</keyword>
<dbReference type="InterPro" id="IPR017853">
    <property type="entry name" value="GH"/>
</dbReference>
<evidence type="ECO:0000259" key="6">
    <source>
        <dbReference type="Pfam" id="PF16874"/>
    </source>
</evidence>
<evidence type="ECO:0000256" key="1">
    <source>
        <dbReference type="ARBA" id="ARBA00001255"/>
    </source>
</evidence>
<comment type="catalytic activity">
    <reaction evidence="1 5">
        <text>Hydrolysis of terminal, non-reducing alpha-D-galactose residues in alpha-D-galactosides, including galactose oligosaccharides, galactomannans and galactolipids.</text>
        <dbReference type="EC" id="3.2.1.22"/>
    </reaction>
</comment>
<dbReference type="EC" id="3.2.1.22" evidence="2 5"/>
<dbReference type="PANTHER" id="PTHR43053:SF3">
    <property type="entry name" value="ALPHA-GALACTOSIDASE C-RELATED"/>
    <property type="match status" value="1"/>
</dbReference>
<dbReference type="InterPro" id="IPR038417">
    <property type="entry name" value="Alpga-gal_N_sf"/>
</dbReference>
<dbReference type="RefSeq" id="WP_267655735.1">
    <property type="nucleotide sequence ID" value="NZ_JAOVZR010000001.1"/>
</dbReference>
<dbReference type="InterPro" id="IPR013780">
    <property type="entry name" value="Glyco_hydro_b"/>
</dbReference>
<dbReference type="Pfam" id="PF02065">
    <property type="entry name" value="Melibiase"/>
    <property type="match status" value="1"/>
</dbReference>
<evidence type="ECO:0000256" key="5">
    <source>
        <dbReference type="PIRNR" id="PIRNR005536"/>
    </source>
</evidence>
<dbReference type="Gene3D" id="2.70.98.60">
    <property type="entry name" value="alpha-galactosidase from lactobacil brevis"/>
    <property type="match status" value="1"/>
</dbReference>
<dbReference type="PRINTS" id="PR00743">
    <property type="entry name" value="GLHYDRLASE36"/>
</dbReference>
<reference evidence="8" key="1">
    <citation type="submission" date="2022-10" db="EMBL/GenBank/DDBJ databases">
        <title>Hoeflea sp. G2-23, isolated from marine algae.</title>
        <authorList>
            <person name="Kristyanto S."/>
            <person name="Kim J.M."/>
            <person name="Jeon C.O."/>
        </authorList>
    </citation>
    <scope>NUCLEOTIDE SEQUENCE</scope>
    <source>
        <strain evidence="8">G2-23</strain>
    </source>
</reference>
<keyword evidence="4 5" id="KW-0326">Glycosidase</keyword>
<feature type="domain" description="Glycosyl hydrolase family 36 N-terminal" evidence="7">
    <location>
        <begin position="25"/>
        <end position="253"/>
    </location>
</feature>
<dbReference type="InterPro" id="IPR002252">
    <property type="entry name" value="Glyco_hydro_36"/>
</dbReference>
<evidence type="ECO:0000256" key="2">
    <source>
        <dbReference type="ARBA" id="ARBA00012755"/>
    </source>
</evidence>
<evidence type="ECO:0000259" key="7">
    <source>
        <dbReference type="Pfam" id="PF16875"/>
    </source>
</evidence>
<evidence type="ECO:0000256" key="3">
    <source>
        <dbReference type="ARBA" id="ARBA00022801"/>
    </source>
</evidence>
<evidence type="ECO:0000256" key="4">
    <source>
        <dbReference type="ARBA" id="ARBA00023295"/>
    </source>
</evidence>
<dbReference type="GO" id="GO:0004557">
    <property type="term" value="F:alpha-galactosidase activity"/>
    <property type="evidence" value="ECO:0007669"/>
    <property type="project" value="UniProtKB-EC"/>
</dbReference>
<comment type="similarity">
    <text evidence="5">Belongs to the glycosyl hydrolase.</text>
</comment>
<name>A0ABT3ZF92_9HYPH</name>
<dbReference type="Pfam" id="PF16874">
    <property type="entry name" value="Glyco_hydro_36C"/>
    <property type="match status" value="1"/>
</dbReference>
<dbReference type="PIRSF" id="PIRSF005536">
    <property type="entry name" value="Agal"/>
    <property type="match status" value="1"/>
</dbReference>
<dbReference type="InterPro" id="IPR050985">
    <property type="entry name" value="Alpha-glycosidase_related"/>
</dbReference>
<dbReference type="SUPFAM" id="SSF51445">
    <property type="entry name" value="(Trans)glycosidases"/>
    <property type="match status" value="1"/>
</dbReference>
<evidence type="ECO:0000313" key="9">
    <source>
        <dbReference type="Proteomes" id="UP001073227"/>
    </source>
</evidence>
<dbReference type="InterPro" id="IPR013785">
    <property type="entry name" value="Aldolase_TIM"/>
</dbReference>
<dbReference type="InterPro" id="IPR031704">
    <property type="entry name" value="Glyco_hydro_36_N"/>
</dbReference>
<dbReference type="EMBL" id="JAOVZR010000001">
    <property type="protein sequence ID" value="MCY0150301.1"/>
    <property type="molecule type" value="Genomic_DNA"/>
</dbReference>
<dbReference type="InterPro" id="IPR031705">
    <property type="entry name" value="Glyco_hydro_36_C"/>
</dbReference>
<dbReference type="CDD" id="cd14791">
    <property type="entry name" value="GH36"/>
    <property type="match status" value="1"/>
</dbReference>
<evidence type="ECO:0000313" key="8">
    <source>
        <dbReference type="EMBL" id="MCY0150301.1"/>
    </source>
</evidence>
<proteinExistence type="inferred from homology"/>
<dbReference type="Proteomes" id="UP001073227">
    <property type="component" value="Unassembled WGS sequence"/>
</dbReference>
<organism evidence="8 9">
    <name type="scientific">Hoeflea algicola</name>
    <dbReference type="NCBI Taxonomy" id="2983763"/>
    <lineage>
        <taxon>Bacteria</taxon>
        <taxon>Pseudomonadati</taxon>
        <taxon>Pseudomonadota</taxon>
        <taxon>Alphaproteobacteria</taxon>
        <taxon>Hyphomicrobiales</taxon>
        <taxon>Rhizobiaceae</taxon>
        <taxon>Hoeflea</taxon>
    </lineage>
</organism>
<sequence>MPTLTKTLRLDGAATSLVFAWSSGVPIAVYHGKKLPADIDLDVLVAISERPLPQATLDDNAAISLHPEIGRGFLGHPALIAHRPSSTAPGWAGQFTVSRQEIRESGVTFGMIDADRGLLLDLNVELDPETDVATFSSSLLNDGDTPIVVDWLSTPVIAPPQQFSQYLAFHGRWCAEFAIERQSIQLGLTKRENRRGRTSHEAFPGTILLNAMTDEETGQCLGLHLGWSGNHRMVLERLTTGDVQLQMGVLLFSGEGTLPPGERMTTPTLYVAHSDNGMNALSQKFHAHVRKHIIRFPVPDKPRPVTVNTWEAIYFDHKHERLTALADAAADIGAERFVLDDGWFRGRNDDTSSLGDWYPDPGKYPDGLQPIADYVRSLGMEFGLWVEPEMVNQQSELFQNHPDWVLGLGNYPRLTGRNQLVLDIANPNVSEYLFERLSELVSNHDIAYLKWDMNRDLVLPGDSSGRATVYRQTGALYALLDRLGAAFSKLEIESCASGGGRIDYEILKRTHRFWTSDSNDSVERARIQTGFSYFLPPEVMGAHIGPAWSHTSGRGLHAGFRALVASYGHMGVEADLTRMSDEDKVIMRDAIERHKRDRHIWHTGKFFRIRTVDDTLIGAQSVAVDQSAARLVLMQIDRPRSTVPPRIRVPGLDRERAYRVQLETVTESLKKANRKFDNPLYHDGFVLGGEALATVGIGLPSLYAQTGLEITIDAMDNEA</sequence>
<dbReference type="PANTHER" id="PTHR43053">
    <property type="entry name" value="GLYCOSIDASE FAMILY 31"/>
    <property type="match status" value="1"/>
</dbReference>
<accession>A0ABT3ZF92</accession>
<comment type="caution">
    <text evidence="8">The sequence shown here is derived from an EMBL/GenBank/DDBJ whole genome shotgun (WGS) entry which is preliminary data.</text>
</comment>